<dbReference type="EMBL" id="OZ035827">
    <property type="protein sequence ID" value="CAL1605944.1"/>
    <property type="molecule type" value="Genomic_DNA"/>
</dbReference>
<comment type="similarity">
    <text evidence="3">Belongs to the SYCP2 family.</text>
</comment>
<feature type="compositionally biased region" description="Basic and acidic residues" evidence="6">
    <location>
        <begin position="1222"/>
        <end position="1240"/>
    </location>
</feature>
<organism evidence="9 10">
    <name type="scientific">Knipowitschia caucasica</name>
    <name type="common">Caucasian dwarf goby</name>
    <name type="synonym">Pomatoschistus caucasicus</name>
    <dbReference type="NCBI Taxonomy" id="637954"/>
    <lineage>
        <taxon>Eukaryota</taxon>
        <taxon>Metazoa</taxon>
        <taxon>Chordata</taxon>
        <taxon>Craniata</taxon>
        <taxon>Vertebrata</taxon>
        <taxon>Euteleostomi</taxon>
        <taxon>Actinopterygii</taxon>
        <taxon>Neopterygii</taxon>
        <taxon>Teleostei</taxon>
        <taxon>Neoteleostei</taxon>
        <taxon>Acanthomorphata</taxon>
        <taxon>Gobiaria</taxon>
        <taxon>Gobiiformes</taxon>
        <taxon>Gobioidei</taxon>
        <taxon>Gobiidae</taxon>
        <taxon>Gobiinae</taxon>
        <taxon>Knipowitschia</taxon>
    </lineage>
</organism>
<dbReference type="Proteomes" id="UP001497482">
    <property type="component" value="Chromosome 5"/>
</dbReference>
<dbReference type="GO" id="GO:0000800">
    <property type="term" value="C:lateral element"/>
    <property type="evidence" value="ECO:0007669"/>
    <property type="project" value="TreeGrafter"/>
</dbReference>
<dbReference type="Pfam" id="PF18584">
    <property type="entry name" value="SYCP2_SLD"/>
    <property type="match status" value="1"/>
</dbReference>
<feature type="compositionally biased region" description="Polar residues" evidence="6">
    <location>
        <begin position="514"/>
        <end position="525"/>
    </location>
</feature>
<feature type="domain" description="Synaptonemal complex protein 2 armadillo-repeat-like" evidence="7">
    <location>
        <begin position="78"/>
        <end position="142"/>
    </location>
</feature>
<sequence>MPLSEYNLLETIIDDATPNLQIQALNFYLQRDFDKHITIQCSQQFLNKLDKFISKSLKQGHCPAACLGFTVIYKYGKNLKLPTAEDFLDALIEIQESGKTGSIQVTESFLYPISQMAVDPRINILIQKEAIRKFNLILDKSPMKLKKDGKMLQSQEAAHVMSNLANRIIDGGDYDFQTALMEALCRMATCEQRRQLADRWFTMEHVSTAFVKIKDSEFETDCRKFLNLVNGIKGDKRSVFSFPCLEVFLGKNELLMPADEKLEEFWIDFNIGSHSISFYFSLPDGAQEEQWETICINENEVKSYTVKEEGKRKMLNLDMSEVVIVGSVDGSSLTIHFSSGLDILPVVQKVFGSKKNTSFVRKTGASVAKTTVKMVIDQNSATSQTVPESQMSLGESEKCGGSMMKTPAKMRASESTNFISSSGGGGARSVSSVLPAAKCKGKPSLTMVRSVERQEQNGIGELRTAKSSLDTTPVIARREKDMNETKKMTYLTKPRATIVSEPKEVEPPLDSTFVPDSQPTTSRNISSTWHKFSVSEMLMLPTQKMGSLPKSGSPQISAQRKSGPSSVLKTSAPSSGPVHPKQFHTELTQRLQQVLHERNKSESSQSVDFQKGKVSDTKEKPKSNNAVVAVALNLPDLKEKRPRRSTRSKGNCKPQVEEDTCVMKAPGRAAVKSATLSKKEKRDAEVTGKMVKHISSHYEVKVKGKRLSQFLIPPSPLIGRPFFNMKWHTCMGNVTTLVQSKSKERSQSKDVFAFNVDTPQSIGVNRAITSSTRIGFSEDSSLPSTNKKQQPPPKTKRHVKKHLFSDTDTDRGTTDVSWLRESSRKPKPKVTKYPRAAPTKTKVALTLPSSDSPKWTDPYLVPCPKPDVIAQSTKVKAQPQQKKKETSAAALRAAAIRRSSRAAAHSLKSYREMDSEGSQSDSELFKVGKFEKTNLNGKNNNRKLQSKPFVEPEIQISSQSDSEAGHTVFSMCAVNETKQKKRSNFERVANKKLRTENVFQDFKKSREEDKSVKPANILKESAKKKNVAPVKEQSGSLKESWAQRQAMSSPLSFIERMRSAERSGPSLDLPCSPVLSLQASPLTFSPNPDAPEPLTHTPPLPKPCSTVTSAGDFKALKQRASRTQSIKSVTSMLSLTQRGHCKPFGSGRTCADQSPAKEDLSSCFQSPLSLSRPLLTSTLVNKECLSLPSLPPSPQLEAQGSFNKISPVSAVSLSRVSTKSSVTDKEADRASAALRTEKTPQMDVSLLSAEDVMSGPSHKRHMLYSSSNNSDEEDKEKMKKSKARTQHSPRMKPRKLFKSTTKTHELIESWEEHSAVDKSKSDNMAKAAKKKSEEENISVKKRRLSAEGSVSHLLSSSHTVTSGHWDADTEDGDIDDLDTPRLNPKSLCHEFSCKLKQKFKSRFRMVDVYNKQSLKTFQQHISTIDSEVAKHRALEEEQVQRVLLEEIHKLEQGDTLLKTMENDLTIHWNKQSVSFRSLQKQEKKRTEVLKNTLQNNVCHSLGEERLFTSQMCLIRNDMKSAQDRLLTEMTAQSTVPVTHYSGKKSEAGHMHNFIHYTDHAASSKESMK</sequence>
<keyword evidence="5" id="KW-0539">Nucleus</keyword>
<feature type="region of interest" description="Disordered" evidence="6">
    <location>
        <begin position="596"/>
        <end position="625"/>
    </location>
</feature>
<evidence type="ECO:0000256" key="1">
    <source>
        <dbReference type="ARBA" id="ARBA00004123"/>
    </source>
</evidence>
<feature type="compositionally biased region" description="Polar residues" evidence="6">
    <location>
        <begin position="550"/>
        <end position="574"/>
    </location>
</feature>
<dbReference type="GO" id="GO:0007140">
    <property type="term" value="P:male meiotic nuclear division"/>
    <property type="evidence" value="ECO:0007669"/>
    <property type="project" value="TreeGrafter"/>
</dbReference>
<feature type="region of interest" description="Disordered" evidence="6">
    <location>
        <begin position="381"/>
        <end position="403"/>
    </location>
</feature>
<feature type="region of interest" description="Disordered" evidence="6">
    <location>
        <begin position="1083"/>
        <end position="1102"/>
    </location>
</feature>
<evidence type="ECO:0000256" key="4">
    <source>
        <dbReference type="ARBA" id="ARBA00022454"/>
    </source>
</evidence>
<evidence type="ECO:0000256" key="5">
    <source>
        <dbReference type="ARBA" id="ARBA00023242"/>
    </source>
</evidence>
<evidence type="ECO:0000259" key="8">
    <source>
        <dbReference type="Pfam" id="PF18584"/>
    </source>
</evidence>
<feature type="region of interest" description="Disordered" evidence="6">
    <location>
        <begin position="873"/>
        <end position="893"/>
    </location>
</feature>
<evidence type="ECO:0000256" key="3">
    <source>
        <dbReference type="ARBA" id="ARBA00007960"/>
    </source>
</evidence>
<dbReference type="PANTHER" id="PTHR15607:SF12">
    <property type="entry name" value="SYNAPTONEMAL COMPLEX PROTEIN 2"/>
    <property type="match status" value="1"/>
</dbReference>
<proteinExistence type="inferred from homology"/>
<evidence type="ECO:0008006" key="11">
    <source>
        <dbReference type="Google" id="ProtNLM"/>
    </source>
</evidence>
<feature type="region of interest" description="Disordered" evidence="6">
    <location>
        <begin position="775"/>
        <end position="834"/>
    </location>
</feature>
<evidence type="ECO:0000313" key="10">
    <source>
        <dbReference type="Proteomes" id="UP001497482"/>
    </source>
</evidence>
<dbReference type="InterPro" id="IPR040560">
    <property type="entry name" value="SYCP2_SLD"/>
</dbReference>
<keyword evidence="10" id="KW-1185">Reference proteome</keyword>
<feature type="compositionally biased region" description="Polar residues" evidence="6">
    <location>
        <begin position="1033"/>
        <end position="1042"/>
    </location>
</feature>
<feature type="compositionally biased region" description="Polar residues" evidence="6">
    <location>
        <begin position="775"/>
        <end position="786"/>
    </location>
</feature>
<accession>A0AAV2LXZ2</accession>
<gene>
    <name evidence="9" type="ORF">KC01_LOCUS33234</name>
</gene>
<feature type="domain" description="Synaptonemal complex protein 2 Spt16M-like" evidence="8">
    <location>
        <begin position="239"/>
        <end position="352"/>
    </location>
</feature>
<evidence type="ECO:0000256" key="2">
    <source>
        <dbReference type="ARBA" id="ARBA00004286"/>
    </source>
</evidence>
<name>A0AAV2LXZ2_KNICA</name>
<dbReference type="InterPro" id="IPR024835">
    <property type="entry name" value="SYCP2-like"/>
</dbReference>
<feature type="compositionally biased region" description="Pro residues" evidence="6">
    <location>
        <begin position="1088"/>
        <end position="1102"/>
    </location>
</feature>
<feature type="region of interest" description="Disordered" evidence="6">
    <location>
        <begin position="1005"/>
        <end position="1042"/>
    </location>
</feature>
<dbReference type="InterPro" id="IPR041322">
    <property type="entry name" value="SYCP2_ARLD"/>
</dbReference>
<protein>
    <recommendedName>
        <fullName evidence="11">Synaptonemal complex protein 2</fullName>
    </recommendedName>
</protein>
<feature type="compositionally biased region" description="Basic and acidic residues" evidence="6">
    <location>
        <begin position="610"/>
        <end position="622"/>
    </location>
</feature>
<feature type="region of interest" description="Disordered" evidence="6">
    <location>
        <begin position="1213"/>
        <end position="1292"/>
    </location>
</feature>
<dbReference type="Pfam" id="PF18581">
    <property type="entry name" value="SYCP2_ARLD"/>
    <property type="match status" value="1"/>
</dbReference>
<evidence type="ECO:0000259" key="7">
    <source>
        <dbReference type="Pfam" id="PF18581"/>
    </source>
</evidence>
<dbReference type="GO" id="GO:0000779">
    <property type="term" value="C:condensed chromosome, centromeric region"/>
    <property type="evidence" value="ECO:0007669"/>
    <property type="project" value="TreeGrafter"/>
</dbReference>
<feature type="region of interest" description="Disordered" evidence="6">
    <location>
        <begin position="544"/>
        <end position="581"/>
    </location>
</feature>
<feature type="compositionally biased region" description="Polar residues" evidence="6">
    <location>
        <begin position="381"/>
        <end position="393"/>
    </location>
</feature>
<feature type="compositionally biased region" description="Basic and acidic residues" evidence="6">
    <location>
        <begin position="803"/>
        <end position="813"/>
    </location>
</feature>
<evidence type="ECO:0000313" key="9">
    <source>
        <dbReference type="EMBL" id="CAL1605944.1"/>
    </source>
</evidence>
<feature type="compositionally biased region" description="Basic residues" evidence="6">
    <location>
        <begin position="1278"/>
        <end position="1292"/>
    </location>
</feature>
<feature type="compositionally biased region" description="Basic and acidic residues" evidence="6">
    <location>
        <begin position="1311"/>
        <end position="1323"/>
    </location>
</feature>
<feature type="region of interest" description="Disordered" evidence="6">
    <location>
        <begin position="1311"/>
        <end position="1337"/>
    </location>
</feature>
<keyword evidence="4" id="KW-0158">Chromosome</keyword>
<reference evidence="9 10" key="1">
    <citation type="submission" date="2024-04" db="EMBL/GenBank/DDBJ databases">
        <authorList>
            <person name="Waldvogel A.-M."/>
            <person name="Schoenle A."/>
        </authorList>
    </citation>
    <scope>NUCLEOTIDE SEQUENCE [LARGE SCALE GENOMIC DNA]</scope>
</reference>
<dbReference type="PANTHER" id="PTHR15607">
    <property type="entry name" value="SYNAPTONEMAL COMPLEX PROTEIN-RELATED"/>
    <property type="match status" value="1"/>
</dbReference>
<evidence type="ECO:0000256" key="6">
    <source>
        <dbReference type="SAM" id="MobiDB-lite"/>
    </source>
</evidence>
<feature type="region of interest" description="Disordered" evidence="6">
    <location>
        <begin position="503"/>
        <end position="525"/>
    </location>
</feature>
<comment type="subcellular location">
    <subcellularLocation>
        <location evidence="2">Chromosome</location>
    </subcellularLocation>
    <subcellularLocation>
        <location evidence="1">Nucleus</location>
    </subcellularLocation>
</comment>
<dbReference type="GO" id="GO:0007143">
    <property type="term" value="P:female meiotic nuclear division"/>
    <property type="evidence" value="ECO:0007669"/>
    <property type="project" value="TreeGrafter"/>
</dbReference>